<dbReference type="AlphaFoldDB" id="A0A9P6LVS2"/>
<dbReference type="OrthoDB" id="2400788at2759"/>
<evidence type="ECO:0000313" key="2">
    <source>
        <dbReference type="EMBL" id="KAF9944943.1"/>
    </source>
</evidence>
<feature type="compositionally biased region" description="Low complexity" evidence="1">
    <location>
        <begin position="107"/>
        <end position="129"/>
    </location>
</feature>
<keyword evidence="3" id="KW-1185">Reference proteome</keyword>
<accession>A0A9P6LVS2</accession>
<dbReference type="Gene3D" id="3.80.10.10">
    <property type="entry name" value="Ribonuclease Inhibitor"/>
    <property type="match status" value="1"/>
</dbReference>
<feature type="non-terminal residue" evidence="2">
    <location>
        <position position="1"/>
    </location>
</feature>
<evidence type="ECO:0000256" key="1">
    <source>
        <dbReference type="SAM" id="MobiDB-lite"/>
    </source>
</evidence>
<dbReference type="PROSITE" id="PS50096">
    <property type="entry name" value="IQ"/>
    <property type="match status" value="1"/>
</dbReference>
<feature type="compositionally biased region" description="Polar residues" evidence="1">
    <location>
        <begin position="202"/>
        <end position="217"/>
    </location>
</feature>
<dbReference type="InterPro" id="IPR032675">
    <property type="entry name" value="LRR_dom_sf"/>
</dbReference>
<organism evidence="2 3">
    <name type="scientific">Mortierella alpina</name>
    <name type="common">Oleaginous fungus</name>
    <name type="synonym">Mortierella renispora</name>
    <dbReference type="NCBI Taxonomy" id="64518"/>
    <lineage>
        <taxon>Eukaryota</taxon>
        <taxon>Fungi</taxon>
        <taxon>Fungi incertae sedis</taxon>
        <taxon>Mucoromycota</taxon>
        <taxon>Mortierellomycotina</taxon>
        <taxon>Mortierellomycetes</taxon>
        <taxon>Mortierellales</taxon>
        <taxon>Mortierellaceae</taxon>
        <taxon>Mortierella</taxon>
    </lineage>
</organism>
<proteinExistence type="predicted"/>
<dbReference type="EMBL" id="JAAAHY010002252">
    <property type="protein sequence ID" value="KAF9944943.1"/>
    <property type="molecule type" value="Genomic_DNA"/>
</dbReference>
<dbReference type="Proteomes" id="UP000738359">
    <property type="component" value="Unassembled WGS sequence"/>
</dbReference>
<name>A0A9P6LVS2_MORAP</name>
<feature type="region of interest" description="Disordered" evidence="1">
    <location>
        <begin position="100"/>
        <end position="133"/>
    </location>
</feature>
<gene>
    <name evidence="2" type="ORF">BGZ70_004200</name>
</gene>
<feature type="region of interest" description="Disordered" evidence="1">
    <location>
        <begin position="183"/>
        <end position="223"/>
    </location>
</feature>
<comment type="caution">
    <text evidence="2">The sequence shown here is derived from an EMBL/GenBank/DDBJ whole genome shotgun (WGS) entry which is preliminary data.</text>
</comment>
<evidence type="ECO:0000313" key="3">
    <source>
        <dbReference type="Proteomes" id="UP000738359"/>
    </source>
</evidence>
<protein>
    <recommendedName>
        <fullName evidence="4">F-box domain-containing protein</fullName>
    </recommendedName>
</protein>
<dbReference type="SUPFAM" id="SSF52047">
    <property type="entry name" value="RNI-like"/>
    <property type="match status" value="1"/>
</dbReference>
<sequence>APTKPPTDNRKPFEQLENTLLAGDTPALETLSVRIQNQDPNLILRLPASTVANLQISTRGYPARKRKVYMEDILRAYPNLINLTLEGLFTLTSHLAEEAKAPGNRAPSSLTSSPPSSSSSGSSGSAGSPQVAPLINTPALAQPTEAETSAGEIAPATTRTGLTISAPFSVIMSSGHSMAMAGPSAPYIPPAPPSSATAATTNQGSSSTATADTSIPNESKGKSVARRSSIETLNLRLVDISQEGLIAISSMMPRLKSLLIEEFLVPDMMIKIYRWTWSKQFIYSLRESFPQLRSLRLAIPFDTIKEDTIVEILKAFPLLTTVGFRNSNFGRLAMETLQEHCQLVECLDVSFGNANREFKGALLRFLQTWSRLRELEADGQVFHLDKPMDANVPMIPWACTKLEKLVCGFQGSESMIFQHLSQFPMLSSLTISYPALNISPTESTLAWMVKATRMEYFWFSQYRHLPLDKSTVHWILRHWPNLKTLHVAGGMIEQKEIVKQWCRDAQRLSLVVEYDRI</sequence>
<reference evidence="2" key="1">
    <citation type="journal article" date="2020" name="Fungal Divers.">
        <title>Resolving the Mortierellaceae phylogeny through synthesis of multi-gene phylogenetics and phylogenomics.</title>
        <authorList>
            <person name="Vandepol N."/>
            <person name="Liber J."/>
            <person name="Desiro A."/>
            <person name="Na H."/>
            <person name="Kennedy M."/>
            <person name="Barry K."/>
            <person name="Grigoriev I.V."/>
            <person name="Miller A.N."/>
            <person name="O'Donnell K."/>
            <person name="Stajich J.E."/>
            <person name="Bonito G."/>
        </authorList>
    </citation>
    <scope>NUCLEOTIDE SEQUENCE</scope>
    <source>
        <strain evidence="2">CK1249</strain>
    </source>
</reference>
<evidence type="ECO:0008006" key="4">
    <source>
        <dbReference type="Google" id="ProtNLM"/>
    </source>
</evidence>